<dbReference type="Proteomes" id="UP000003688">
    <property type="component" value="Unassembled WGS sequence"/>
</dbReference>
<proteinExistence type="predicted"/>
<dbReference type="GO" id="GO:0005935">
    <property type="term" value="C:cellular bud neck"/>
    <property type="evidence" value="ECO:0007669"/>
    <property type="project" value="TreeGrafter"/>
</dbReference>
<dbReference type="SUPFAM" id="SSF50965">
    <property type="entry name" value="Galactose oxidase, central domain"/>
    <property type="match status" value="2"/>
</dbReference>
<dbReference type="PANTHER" id="PTHR31778">
    <property type="entry name" value="BUD SITE SELECTION PROTEIN RAX2"/>
    <property type="match status" value="1"/>
</dbReference>
<accession>B9XS34</accession>
<dbReference type="EMBL" id="ABOX02000072">
    <property type="protein sequence ID" value="EEF57366.1"/>
    <property type="molecule type" value="Genomic_DNA"/>
</dbReference>
<dbReference type="PANTHER" id="PTHR31778:SF2">
    <property type="entry name" value="BUD SITE SELECTION PROTEIN RAX2"/>
    <property type="match status" value="1"/>
</dbReference>
<protein>
    <submittedName>
        <fullName evidence="1">Uncharacterized protein</fullName>
    </submittedName>
</protein>
<comment type="caution">
    <text evidence="1">The sequence shown here is derived from an EMBL/GenBank/DDBJ whole genome shotgun (WGS) entry which is preliminary data.</text>
</comment>
<dbReference type="AlphaFoldDB" id="B9XS34"/>
<evidence type="ECO:0000313" key="1">
    <source>
        <dbReference type="EMBL" id="EEF57366.1"/>
    </source>
</evidence>
<dbReference type="RefSeq" id="WP_007418617.1">
    <property type="nucleotide sequence ID" value="NZ_ABOX02000072.1"/>
</dbReference>
<dbReference type="STRING" id="320771.Cflav_PD0587"/>
<sequence>MPRSLPQCFQVIAKGSVIVILFLIGAGSGMVESAKGSWDSRFTLPPGLDGPAAAVVSVGNFLLVGGAFEHAGNVEAHNLALWDGRAWMPFGGGLNGPVASMVLDGTGLYVAGNFTKAGGVSVQGIARWNGMTWDGLNANPQGVLNTNFLPQITSLFFQGGNLYVAGGFVKIGGISSTSIARWDGRAWHSMEGGVSGYGGNGSVLAIVGDGRNIYAGGQFTQAGSVQANNLARWNGQHWERAGDFATKLMGGGQPQPQIILNDVERLAFCQGTLYAFGQFNQVDGNAITNFAKWNGTKWQSAGTIDGTVNGMDEYMGGLLVAGSFHHIGGVTATNVAWLRQGKWSSLGVNTAGSFYGVKAVGNRVYLAGYFDLVSGVSAGNIVQYDGAKYSALGAGTGNSIGGMVQSLASDGTNVFAAGNFDVALTLPVSGVAKWDGTRWSSLGKPFYNGNVYGATWFGYGYAGAMFAFNSPQVAMVGSKLYLSGQFEMPDVGATNLACWDDREWSSVDGVTGDVASMVSDGKKLYVSGTLSFSSSDFRSGVNAWDGTNWTVVPGGSDLGWPLLAVDGTNLYMAKGRFSRTLPVIGIGPGNPSTPPIPPIPPTPLPPPPTITPRLSVTPLKVYTVAKWDGQTFTDFGEIPGIAYVNALAAQGNTIYVAGYSTNYNGTSELFRWDGNAWEQVAVPFEGRYSIESIVLKGQKIYLGGYFTTANGILVEGLKEWDGFSWKNLGISDGFVGAMVASGNKLFVGGKFSTVAGTRSGNFGIWTEGR</sequence>
<keyword evidence="2" id="KW-1185">Reference proteome</keyword>
<dbReference type="OrthoDB" id="9761875at2"/>
<dbReference type="InterPro" id="IPR011043">
    <property type="entry name" value="Gal_Oxase/kelch_b-propeller"/>
</dbReference>
<name>B9XS34_PEDPL</name>
<dbReference type="GO" id="GO:1902929">
    <property type="term" value="C:plasma membrane of growing cell tip"/>
    <property type="evidence" value="ECO:0007669"/>
    <property type="project" value="TreeGrafter"/>
</dbReference>
<organism evidence="1 2">
    <name type="scientific">Pedosphaera parvula (strain Ellin514)</name>
    <dbReference type="NCBI Taxonomy" id="320771"/>
    <lineage>
        <taxon>Bacteria</taxon>
        <taxon>Pseudomonadati</taxon>
        <taxon>Verrucomicrobiota</taxon>
        <taxon>Pedosphaerae</taxon>
        <taxon>Pedosphaerales</taxon>
        <taxon>Pedosphaeraceae</taxon>
        <taxon>Pedosphaera</taxon>
    </lineage>
</organism>
<reference evidence="1 2" key="1">
    <citation type="journal article" date="2011" name="J. Bacteriol.">
        <title>Genome sequence of 'Pedosphaera parvula' Ellin514, an aerobic Verrucomicrobial isolate from pasture soil.</title>
        <authorList>
            <person name="Kant R."/>
            <person name="van Passel M.W."/>
            <person name="Sangwan P."/>
            <person name="Palva A."/>
            <person name="Lucas S."/>
            <person name="Copeland A."/>
            <person name="Lapidus A."/>
            <person name="Glavina Del Rio T."/>
            <person name="Dalin E."/>
            <person name="Tice H."/>
            <person name="Bruce D."/>
            <person name="Goodwin L."/>
            <person name="Pitluck S."/>
            <person name="Chertkov O."/>
            <person name="Larimer F.W."/>
            <person name="Land M.L."/>
            <person name="Hauser L."/>
            <person name="Brettin T.S."/>
            <person name="Detter J.C."/>
            <person name="Han S."/>
            <person name="de Vos W.M."/>
            <person name="Janssen P.H."/>
            <person name="Smidt H."/>
        </authorList>
    </citation>
    <scope>NUCLEOTIDE SEQUENCE [LARGE SCALE GENOMIC DNA]</scope>
    <source>
        <strain evidence="1 2">Ellin514</strain>
    </source>
</reference>
<evidence type="ECO:0000313" key="2">
    <source>
        <dbReference type="Proteomes" id="UP000003688"/>
    </source>
</evidence>
<gene>
    <name evidence="1" type="ORF">Cflav_PD0587</name>
</gene>